<comment type="caution">
    <text evidence="1">The sequence shown here is derived from an EMBL/GenBank/DDBJ whole genome shotgun (WGS) entry which is preliminary data.</text>
</comment>
<evidence type="ECO:0000313" key="2">
    <source>
        <dbReference type="Proteomes" id="UP000265431"/>
    </source>
</evidence>
<sequence length="153" mass="17051">MAANRLANTARPAYHRPMEERAALIEDTLQRLADAVGDPQPLIYAHLFDLRPDFEPMFDMDSDGGVRAAMLETCFDCILGQAAGSPSPRFHLEAARIQHDGYGLTAEDLDLIFAAIRDVCRDTLGEDWTEKRDAAWTSLLDELARLTRETADS</sequence>
<dbReference type="InterPro" id="IPR044399">
    <property type="entry name" value="Mb-like_M"/>
</dbReference>
<reference evidence="1 2" key="1">
    <citation type="submission" date="2018-08" db="EMBL/GenBank/DDBJ databases">
        <title>Henriciella mobilis sp. nov., isolated from seawater.</title>
        <authorList>
            <person name="Cheng H."/>
            <person name="Wu Y.-H."/>
            <person name="Xu X.-W."/>
            <person name="Guo L.-L."/>
        </authorList>
    </citation>
    <scope>NUCLEOTIDE SEQUENCE [LARGE SCALE GENOMIC DNA]</scope>
    <source>
        <strain evidence="1 2">CCUG66934</strain>
    </source>
</reference>
<dbReference type="OrthoDB" id="7594567at2"/>
<dbReference type="GO" id="GO:0020037">
    <property type="term" value="F:heme binding"/>
    <property type="evidence" value="ECO:0007669"/>
    <property type="project" value="InterPro"/>
</dbReference>
<name>A0A399QXH2_9PROT</name>
<dbReference type="CDD" id="cd01040">
    <property type="entry name" value="Mb-like"/>
    <property type="match status" value="1"/>
</dbReference>
<dbReference type="SUPFAM" id="SSF46458">
    <property type="entry name" value="Globin-like"/>
    <property type="match status" value="1"/>
</dbReference>
<dbReference type="EMBL" id="QWGB01000005">
    <property type="protein sequence ID" value="RIJ23483.1"/>
    <property type="molecule type" value="Genomic_DNA"/>
</dbReference>
<proteinExistence type="predicted"/>
<dbReference type="InterPro" id="IPR012292">
    <property type="entry name" value="Globin/Proto"/>
</dbReference>
<dbReference type="GO" id="GO:0019825">
    <property type="term" value="F:oxygen binding"/>
    <property type="evidence" value="ECO:0007669"/>
    <property type="project" value="InterPro"/>
</dbReference>
<dbReference type="Gene3D" id="1.10.490.10">
    <property type="entry name" value="Globins"/>
    <property type="match status" value="1"/>
</dbReference>
<gene>
    <name evidence="1" type="ORF">D1224_04255</name>
</gene>
<dbReference type="InterPro" id="IPR009050">
    <property type="entry name" value="Globin-like_sf"/>
</dbReference>
<keyword evidence="2" id="KW-1185">Reference proteome</keyword>
<accession>A0A399QXH2</accession>
<dbReference type="AlphaFoldDB" id="A0A399QXH2"/>
<evidence type="ECO:0000313" key="1">
    <source>
        <dbReference type="EMBL" id="RIJ23483.1"/>
    </source>
</evidence>
<dbReference type="Proteomes" id="UP000265431">
    <property type="component" value="Unassembled WGS sequence"/>
</dbReference>
<dbReference type="RefSeq" id="WP_119378672.1">
    <property type="nucleotide sequence ID" value="NZ_QWGB01000005.1"/>
</dbReference>
<protein>
    <submittedName>
        <fullName evidence="1">Globin</fullName>
    </submittedName>
</protein>
<organism evidence="1 2">
    <name type="scientific">Henriciella barbarensis</name>
    <dbReference type="NCBI Taxonomy" id="86342"/>
    <lineage>
        <taxon>Bacteria</taxon>
        <taxon>Pseudomonadati</taxon>
        <taxon>Pseudomonadota</taxon>
        <taxon>Alphaproteobacteria</taxon>
        <taxon>Hyphomonadales</taxon>
        <taxon>Hyphomonadaceae</taxon>
        <taxon>Henriciella</taxon>
    </lineage>
</organism>